<evidence type="ECO:0000313" key="11">
    <source>
        <dbReference type="EMBL" id="PUX18358.1"/>
    </source>
</evidence>
<dbReference type="InterPro" id="IPR004091">
    <property type="entry name" value="Chemotax_Me-accpt_rcpt_Me-site"/>
</dbReference>
<comment type="similarity">
    <text evidence="4">Belongs to the methyl-accepting chemotaxis (MCP) protein family.</text>
</comment>
<comment type="subcellular location">
    <subcellularLocation>
        <location evidence="1">Cell inner membrane</location>
        <topology evidence="1">Multi-pass membrane protein</topology>
    </subcellularLocation>
</comment>
<dbReference type="SMART" id="SM00283">
    <property type="entry name" value="MA"/>
    <property type="match status" value="1"/>
</dbReference>
<dbReference type="EMBL" id="MSAE01000001">
    <property type="protein sequence ID" value="PUX18358.1"/>
    <property type="molecule type" value="Genomic_DNA"/>
</dbReference>
<dbReference type="OrthoDB" id="6167817at2"/>
<dbReference type="SMART" id="SM00304">
    <property type="entry name" value="HAMP"/>
    <property type="match status" value="1"/>
</dbReference>
<dbReference type="InterPro" id="IPR032255">
    <property type="entry name" value="HBM"/>
</dbReference>
<dbReference type="InterPro" id="IPR004089">
    <property type="entry name" value="MCPsignal_dom"/>
</dbReference>
<dbReference type="Pfam" id="PF00672">
    <property type="entry name" value="HAMP"/>
    <property type="match status" value="1"/>
</dbReference>
<organism evidence="11 12">
    <name type="scientific">Cronobacter muytjensii</name>
    <dbReference type="NCBI Taxonomy" id="413501"/>
    <lineage>
        <taxon>Bacteria</taxon>
        <taxon>Pseudomonadati</taxon>
        <taxon>Pseudomonadota</taxon>
        <taxon>Gammaproteobacteria</taxon>
        <taxon>Enterobacterales</taxon>
        <taxon>Enterobacteriaceae</taxon>
        <taxon>Cronobacter</taxon>
    </lineage>
</organism>
<keyword evidence="2" id="KW-0145">Chemotaxis</keyword>
<evidence type="ECO:0000313" key="13">
    <source>
        <dbReference type="Proteomes" id="UP000469927"/>
    </source>
</evidence>
<comment type="caution">
    <text evidence="11">The sequence shown here is derived from an EMBL/GenBank/DDBJ whole genome shotgun (WGS) entry which is preliminary data.</text>
</comment>
<dbReference type="FunFam" id="1.10.287.950:FF:000001">
    <property type="entry name" value="Methyl-accepting chemotaxis sensory transducer"/>
    <property type="match status" value="1"/>
</dbReference>
<feature type="transmembrane region" description="Helical" evidence="6">
    <location>
        <begin position="286"/>
        <end position="305"/>
    </location>
</feature>
<evidence type="ECO:0000256" key="1">
    <source>
        <dbReference type="ARBA" id="ARBA00004429"/>
    </source>
</evidence>
<dbReference type="Pfam" id="PF00015">
    <property type="entry name" value="MCPsignal"/>
    <property type="match status" value="1"/>
</dbReference>
<dbReference type="GO" id="GO:0004888">
    <property type="term" value="F:transmembrane signaling receptor activity"/>
    <property type="evidence" value="ECO:0007669"/>
    <property type="project" value="TreeGrafter"/>
</dbReference>
<dbReference type="InterPro" id="IPR003660">
    <property type="entry name" value="HAMP_dom"/>
</dbReference>
<evidence type="ECO:0000256" key="5">
    <source>
        <dbReference type="PROSITE-ProRule" id="PRU00284"/>
    </source>
</evidence>
<dbReference type="PANTHER" id="PTHR43531">
    <property type="entry name" value="PROTEIN ICFG"/>
    <property type="match status" value="1"/>
</dbReference>
<evidence type="ECO:0000259" key="7">
    <source>
        <dbReference type="PROSITE" id="PS50111"/>
    </source>
</evidence>
<reference evidence="10 13" key="2">
    <citation type="submission" date="2019-08" db="EMBL/GenBank/DDBJ databases">
        <title>Prevalence, distribution, and phylogeny of type two toxin-antitoxin genes possessed by Cronobacter species where C. sakazakii homologs follow sequence type lineages.</title>
        <authorList>
            <person name="Finkelstein S."/>
            <person name="Negrete F."/>
            <person name="Jang H."/>
            <person name="Gopinath G.R."/>
            <person name="Tall B.D."/>
        </authorList>
    </citation>
    <scope>NUCLEOTIDE SEQUENCE [LARGE SCALE GENOMIC DNA]</scope>
    <source>
        <strain evidence="10 13">MOD1_GK1257</strain>
    </source>
</reference>
<dbReference type="PANTHER" id="PTHR43531:SF5">
    <property type="entry name" value="METHYL-ACCEPTING CHEMOTAXIS PROTEIN III"/>
    <property type="match status" value="1"/>
</dbReference>
<dbReference type="CDD" id="cd11386">
    <property type="entry name" value="MCP_signal"/>
    <property type="match status" value="1"/>
</dbReference>
<dbReference type="CDD" id="cd06225">
    <property type="entry name" value="HAMP"/>
    <property type="match status" value="1"/>
</dbReference>
<dbReference type="Gene3D" id="1.10.287.950">
    <property type="entry name" value="Methyl-accepting chemotaxis protein"/>
    <property type="match status" value="1"/>
</dbReference>
<dbReference type="SUPFAM" id="SSF58104">
    <property type="entry name" value="Methyl-accepting chemotaxis protein (MCP) signaling domain"/>
    <property type="match status" value="1"/>
</dbReference>
<dbReference type="PROSITE" id="PS50111">
    <property type="entry name" value="CHEMOTAXIS_TRANSDUC_2"/>
    <property type="match status" value="1"/>
</dbReference>
<accession>A0A2T7B020</accession>
<feature type="domain" description="HAMP" evidence="8">
    <location>
        <begin position="307"/>
        <end position="359"/>
    </location>
</feature>
<evidence type="ECO:0000313" key="10">
    <source>
        <dbReference type="EMBL" id="KAB0873848.1"/>
    </source>
</evidence>
<keyword evidence="6" id="KW-1133">Transmembrane helix</keyword>
<evidence type="ECO:0000256" key="6">
    <source>
        <dbReference type="SAM" id="Phobius"/>
    </source>
</evidence>
<dbReference type="Gene3D" id="6.10.340.10">
    <property type="match status" value="1"/>
</dbReference>
<evidence type="ECO:0000259" key="9">
    <source>
        <dbReference type="PROSITE" id="PS51753"/>
    </source>
</evidence>
<gene>
    <name evidence="11" type="ORF">AUN14_00060</name>
    <name evidence="10" type="ORF">FZI19_18305</name>
</gene>
<dbReference type="PROSITE" id="PS00538">
    <property type="entry name" value="CHEMOTAXIS_TRANSDUC_1"/>
    <property type="match status" value="1"/>
</dbReference>
<dbReference type="AlphaFoldDB" id="A0A2T7B020"/>
<evidence type="ECO:0000313" key="12">
    <source>
        <dbReference type="Proteomes" id="UP000244378"/>
    </source>
</evidence>
<dbReference type="SMART" id="SM01358">
    <property type="entry name" value="HBM"/>
    <property type="match status" value="1"/>
</dbReference>
<name>A0A2T7B020_9ENTR</name>
<evidence type="ECO:0000256" key="2">
    <source>
        <dbReference type="ARBA" id="ARBA00022500"/>
    </source>
</evidence>
<keyword evidence="3 5" id="KW-0807">Transducer</keyword>
<sequence>MAGLVNRLRNVRITRKLAVGFGVVLLLVALATALSAARFMAIRDVNVKSNLIYDINIDVFQAKINRLKYFYTGDDEARVLMSRYVDEALARTGEARSLTWSASERVLVDDIHRYLRSFQSGITTMSDTTGRLGQIRRQLDALAGQDDTARYSQLIRTPVADTELSFAIYDLLFAISSLRDDAWALRFSGTEQANQALASRFQAVEGQYQALVSRLSPELLPPFAGLWQDTVRYQTLSRDYYTAWEALKGAENAVKNAGDSSSAAIKQMVLLTKAQNDALTSGSSTLAILLGALAIVTGVFVAWAITRQIVRPLRMNLALAERIADGDLSAQIATDRHDEFGKLTGAMARMNARLREMTGELRASVGRITHTAGDIASGNSALAARTEQQSSAVVQTAASMEQLTATVKNNADNARHASQIAATASQTAGRGGGVVRDVVQTMQDISASSRKIADITEVINSISFQTNILALNAAVEAARAGEHGRGFAVVAAEVRSLSQRSAQAAKDIAALIDESVNRIKTGSTLAARAGETMDEVVHSVTRVNDIMEEIASASQEQSRGIEQISRAVSALDATTQQNAALVSASSNAAGDLEAQAARLRGLVGAFRLDARTAPTRPVVGFAARPVAPAATVRPRAPVTDEGWTTF</sequence>
<evidence type="ECO:0000256" key="3">
    <source>
        <dbReference type="ARBA" id="ARBA00023224"/>
    </source>
</evidence>
<dbReference type="RefSeq" id="WP_075192040.1">
    <property type="nucleotide sequence ID" value="NZ_JADKNN010000012.1"/>
</dbReference>
<dbReference type="Proteomes" id="UP000469927">
    <property type="component" value="Unassembled WGS sequence"/>
</dbReference>
<feature type="domain" description="Methyl-accepting transducer" evidence="7">
    <location>
        <begin position="364"/>
        <end position="593"/>
    </location>
</feature>
<dbReference type="PROSITE" id="PS50885">
    <property type="entry name" value="HAMP"/>
    <property type="match status" value="1"/>
</dbReference>
<keyword evidence="13" id="KW-1185">Reference proteome</keyword>
<dbReference type="InterPro" id="IPR051310">
    <property type="entry name" value="MCP_chemotaxis"/>
</dbReference>
<evidence type="ECO:0000259" key="8">
    <source>
        <dbReference type="PROSITE" id="PS50885"/>
    </source>
</evidence>
<dbReference type="GO" id="GO:0007165">
    <property type="term" value="P:signal transduction"/>
    <property type="evidence" value="ECO:0007669"/>
    <property type="project" value="UniProtKB-KW"/>
</dbReference>
<feature type="domain" description="HBM" evidence="9">
    <location>
        <begin position="44"/>
        <end position="280"/>
    </location>
</feature>
<dbReference type="PROSITE" id="PS51753">
    <property type="entry name" value="HBM"/>
    <property type="match status" value="1"/>
</dbReference>
<protein>
    <submittedName>
        <fullName evidence="11">HAMP domain-containing protein</fullName>
    </submittedName>
</protein>
<dbReference type="GO" id="GO:0006935">
    <property type="term" value="P:chemotaxis"/>
    <property type="evidence" value="ECO:0007669"/>
    <property type="project" value="UniProtKB-KW"/>
</dbReference>
<keyword evidence="6" id="KW-0812">Transmembrane</keyword>
<keyword evidence="6" id="KW-0472">Membrane</keyword>
<dbReference type="Proteomes" id="UP000244378">
    <property type="component" value="Unassembled WGS sequence"/>
</dbReference>
<dbReference type="EMBL" id="WAGD01000068">
    <property type="protein sequence ID" value="KAB0873848.1"/>
    <property type="molecule type" value="Genomic_DNA"/>
</dbReference>
<proteinExistence type="inferred from homology"/>
<dbReference type="GO" id="GO:0005886">
    <property type="term" value="C:plasma membrane"/>
    <property type="evidence" value="ECO:0007669"/>
    <property type="project" value="UniProtKB-SubCell"/>
</dbReference>
<reference evidence="11 12" key="1">
    <citation type="submission" date="2016-12" db="EMBL/GenBank/DDBJ databases">
        <title>Analysis of the Molecular Diversity Among Cronobacter Species Isolated from Filth Flies Using a Pan Genomic DNA Microarray.</title>
        <authorList>
            <person name="Pava-Ripoll M."/>
            <person name="Tall B."/>
            <person name="Farber J."/>
            <person name="Fanning S."/>
            <person name="Lehner A."/>
            <person name="Stephan R."/>
            <person name="Pagotto F."/>
            <person name="Iverson C."/>
            <person name="Ziobro G."/>
            <person name="Miller A."/>
            <person name="Pearson R."/>
            <person name="Yan Q."/>
            <person name="Kim M."/>
            <person name="Jeong S."/>
            <person name="Park J."/>
            <person name="Jun S."/>
            <person name="Choi H."/>
            <person name="Chung T."/>
            <person name="Yoo Y."/>
            <person name="Park E."/>
            <person name="Hwang S."/>
            <person name="Lee B."/>
            <person name="Sathyamoorthy V."/>
            <person name="Carter L."/>
            <person name="Mammel M."/>
            <person name="Jackson S."/>
            <person name="Kothary M."/>
            <person name="Patel I."/>
            <person name="Grim C."/>
            <person name="Gopinath G."/>
            <person name="Gangiredla J."/>
            <person name="Chase H."/>
        </authorList>
    </citation>
    <scope>NUCLEOTIDE SEQUENCE [LARGE SCALE GENOMIC DNA]</scope>
    <source>
        <strain evidence="11 12">MOD1-Md1s</strain>
    </source>
</reference>
<evidence type="ECO:0000256" key="4">
    <source>
        <dbReference type="ARBA" id="ARBA00029447"/>
    </source>
</evidence>